<dbReference type="SUPFAM" id="SSF53098">
    <property type="entry name" value="Ribonuclease H-like"/>
    <property type="match status" value="1"/>
</dbReference>
<dbReference type="Proteomes" id="UP000231019">
    <property type="component" value="Unassembled WGS sequence"/>
</dbReference>
<feature type="domain" description="RNase H type-2" evidence="17">
    <location>
        <begin position="16"/>
        <end position="207"/>
    </location>
</feature>
<dbReference type="InterPro" id="IPR022898">
    <property type="entry name" value="RNase_HII"/>
</dbReference>
<dbReference type="GO" id="GO:0004523">
    <property type="term" value="F:RNA-DNA hybrid ribonuclease activity"/>
    <property type="evidence" value="ECO:0007669"/>
    <property type="project" value="UniProtKB-UniRule"/>
</dbReference>
<dbReference type="GO" id="GO:0006298">
    <property type="term" value="P:mismatch repair"/>
    <property type="evidence" value="ECO:0007669"/>
    <property type="project" value="TreeGrafter"/>
</dbReference>
<evidence type="ECO:0000313" key="18">
    <source>
        <dbReference type="EMBL" id="PIW18261.1"/>
    </source>
</evidence>
<evidence type="ECO:0000256" key="10">
    <source>
        <dbReference type="ARBA" id="ARBA00022723"/>
    </source>
</evidence>
<evidence type="ECO:0000256" key="6">
    <source>
        <dbReference type="ARBA" id="ARBA00012180"/>
    </source>
</evidence>
<dbReference type="AlphaFoldDB" id="A0A2M7G8U8"/>
<dbReference type="PANTHER" id="PTHR10954">
    <property type="entry name" value="RIBONUCLEASE H2 SUBUNIT A"/>
    <property type="match status" value="1"/>
</dbReference>
<dbReference type="EC" id="3.1.26.4" evidence="6 14"/>
<dbReference type="HAMAP" id="MF_00052_B">
    <property type="entry name" value="RNase_HII_B"/>
    <property type="match status" value="1"/>
</dbReference>
<evidence type="ECO:0000256" key="2">
    <source>
        <dbReference type="ARBA" id="ARBA00001946"/>
    </source>
</evidence>
<evidence type="ECO:0000313" key="19">
    <source>
        <dbReference type="Proteomes" id="UP000231019"/>
    </source>
</evidence>
<evidence type="ECO:0000256" key="4">
    <source>
        <dbReference type="ARBA" id="ARBA00004496"/>
    </source>
</evidence>
<dbReference type="GO" id="GO:0005737">
    <property type="term" value="C:cytoplasm"/>
    <property type="evidence" value="ECO:0007669"/>
    <property type="project" value="UniProtKB-SubCell"/>
</dbReference>
<dbReference type="EMBL" id="PFFQ01000013">
    <property type="protein sequence ID" value="PIW18261.1"/>
    <property type="molecule type" value="Genomic_DNA"/>
</dbReference>
<evidence type="ECO:0000256" key="14">
    <source>
        <dbReference type="HAMAP-Rule" id="MF_00052"/>
    </source>
</evidence>
<dbReference type="CDD" id="cd07182">
    <property type="entry name" value="RNase_HII_bacteria_HII_like"/>
    <property type="match status" value="1"/>
</dbReference>
<comment type="function">
    <text evidence="3 14 16">Endonuclease that specifically degrades the RNA of RNA-DNA hybrids.</text>
</comment>
<dbReference type="InterPro" id="IPR024567">
    <property type="entry name" value="RNase_HII/HIII_dom"/>
</dbReference>
<dbReference type="NCBIfam" id="NF000595">
    <property type="entry name" value="PRK00015.1-3"/>
    <property type="match status" value="1"/>
</dbReference>
<comment type="catalytic activity">
    <reaction evidence="1 14 15 16">
        <text>Endonucleolytic cleavage to 5'-phosphomonoester.</text>
        <dbReference type="EC" id="3.1.26.4"/>
    </reaction>
</comment>
<dbReference type="GO" id="GO:0030145">
    <property type="term" value="F:manganese ion binding"/>
    <property type="evidence" value="ECO:0007669"/>
    <property type="project" value="UniProtKB-UniRule"/>
</dbReference>
<evidence type="ECO:0000256" key="7">
    <source>
        <dbReference type="ARBA" id="ARBA00019179"/>
    </source>
</evidence>
<evidence type="ECO:0000256" key="13">
    <source>
        <dbReference type="ARBA" id="ARBA00023211"/>
    </source>
</evidence>
<feature type="binding site" evidence="14 15">
    <location>
        <position position="117"/>
    </location>
    <ligand>
        <name>a divalent metal cation</name>
        <dbReference type="ChEBI" id="CHEBI:60240"/>
    </ligand>
</feature>
<sequence length="207" mass="22831">MPDFTHEQAYWQQQKLLVAGVDEAGRGPLAGPVVAAAVIFPPEPKLLVKLKDLNDSKKLSEAKREALFPLIQELALDYGIGVVNAPLIDHLNILQATYLAMWKALNSLEQIQACLIDGNRTIPFWKGPQTALVKGDSLSLSIAAASVLAKVTRDRIMLALEETWPGYEFARHKGYPTTVHTQNLKALGPSPQHRLSFCQKFLEPVTP</sequence>
<keyword evidence="12 14" id="KW-0378">Hydrolase</keyword>
<keyword evidence="11 14" id="KW-0255">Endonuclease</keyword>
<evidence type="ECO:0000256" key="11">
    <source>
        <dbReference type="ARBA" id="ARBA00022759"/>
    </source>
</evidence>
<gene>
    <name evidence="14" type="primary">rnhB</name>
    <name evidence="18" type="ORF">COW36_05695</name>
</gene>
<evidence type="ECO:0000256" key="16">
    <source>
        <dbReference type="RuleBase" id="RU003515"/>
    </source>
</evidence>
<organism evidence="18 19">
    <name type="scientific">bacterium (Candidatus Blackallbacteria) CG17_big_fil_post_rev_8_21_14_2_50_48_46</name>
    <dbReference type="NCBI Taxonomy" id="2014261"/>
    <lineage>
        <taxon>Bacteria</taxon>
        <taxon>Candidatus Blackallbacteria</taxon>
    </lineage>
</organism>
<dbReference type="InterPro" id="IPR012337">
    <property type="entry name" value="RNaseH-like_sf"/>
</dbReference>
<dbReference type="GO" id="GO:0043137">
    <property type="term" value="P:DNA replication, removal of RNA primer"/>
    <property type="evidence" value="ECO:0007669"/>
    <property type="project" value="TreeGrafter"/>
</dbReference>
<comment type="cofactor">
    <cofactor evidence="14 15">
        <name>Mn(2+)</name>
        <dbReference type="ChEBI" id="CHEBI:29035"/>
    </cofactor>
    <cofactor evidence="14 15">
        <name>Mg(2+)</name>
        <dbReference type="ChEBI" id="CHEBI:18420"/>
    </cofactor>
    <text evidence="14 15">Manganese or magnesium. Binds 1 divalent metal ion per monomer in the absence of substrate. May bind a second metal ion after substrate binding.</text>
</comment>
<dbReference type="GO" id="GO:0032299">
    <property type="term" value="C:ribonuclease H2 complex"/>
    <property type="evidence" value="ECO:0007669"/>
    <property type="project" value="TreeGrafter"/>
</dbReference>
<comment type="subcellular location">
    <subcellularLocation>
        <location evidence="4 14">Cytoplasm</location>
    </subcellularLocation>
</comment>
<evidence type="ECO:0000256" key="1">
    <source>
        <dbReference type="ARBA" id="ARBA00000077"/>
    </source>
</evidence>
<dbReference type="Gene3D" id="3.30.420.10">
    <property type="entry name" value="Ribonuclease H-like superfamily/Ribonuclease H"/>
    <property type="match status" value="1"/>
</dbReference>
<keyword evidence="8 14" id="KW-0963">Cytoplasm</keyword>
<accession>A0A2M7G8U8</accession>
<name>A0A2M7G8U8_9BACT</name>
<comment type="cofactor">
    <cofactor evidence="2">
        <name>Mg(2+)</name>
        <dbReference type="ChEBI" id="CHEBI:18420"/>
    </cofactor>
</comment>
<dbReference type="GO" id="GO:0003723">
    <property type="term" value="F:RNA binding"/>
    <property type="evidence" value="ECO:0007669"/>
    <property type="project" value="UniProtKB-UniRule"/>
</dbReference>
<dbReference type="InterPro" id="IPR036397">
    <property type="entry name" value="RNaseH_sf"/>
</dbReference>
<keyword evidence="10 14" id="KW-0479">Metal-binding</keyword>
<evidence type="ECO:0000256" key="5">
    <source>
        <dbReference type="ARBA" id="ARBA00007383"/>
    </source>
</evidence>
<evidence type="ECO:0000256" key="12">
    <source>
        <dbReference type="ARBA" id="ARBA00022801"/>
    </source>
</evidence>
<feature type="binding site" evidence="14 15">
    <location>
        <position position="22"/>
    </location>
    <ligand>
        <name>a divalent metal cation</name>
        <dbReference type="ChEBI" id="CHEBI:60240"/>
    </ligand>
</feature>
<reference evidence="18 19" key="1">
    <citation type="submission" date="2017-09" db="EMBL/GenBank/DDBJ databases">
        <title>Depth-based differentiation of microbial function through sediment-hosted aquifers and enrichment of novel symbionts in the deep terrestrial subsurface.</title>
        <authorList>
            <person name="Probst A.J."/>
            <person name="Ladd B."/>
            <person name="Jarett J.K."/>
            <person name="Geller-Mcgrath D.E."/>
            <person name="Sieber C.M."/>
            <person name="Emerson J.B."/>
            <person name="Anantharaman K."/>
            <person name="Thomas B.C."/>
            <person name="Malmstrom R."/>
            <person name="Stieglmeier M."/>
            <person name="Klingl A."/>
            <person name="Woyke T."/>
            <person name="Ryan C.M."/>
            <person name="Banfield J.F."/>
        </authorList>
    </citation>
    <scope>NUCLEOTIDE SEQUENCE [LARGE SCALE GENOMIC DNA]</scope>
    <source>
        <strain evidence="18">CG17_big_fil_post_rev_8_21_14_2_50_48_46</strain>
    </source>
</reference>
<feature type="binding site" evidence="14 15">
    <location>
        <position position="23"/>
    </location>
    <ligand>
        <name>a divalent metal cation</name>
        <dbReference type="ChEBI" id="CHEBI:60240"/>
    </ligand>
</feature>
<dbReference type="InterPro" id="IPR001352">
    <property type="entry name" value="RNase_HII/HIII"/>
</dbReference>
<comment type="caution">
    <text evidence="18">The sequence shown here is derived from an EMBL/GenBank/DDBJ whole genome shotgun (WGS) entry which is preliminary data.</text>
</comment>
<dbReference type="Pfam" id="PF01351">
    <property type="entry name" value="RNase_HII"/>
    <property type="match status" value="1"/>
</dbReference>
<keyword evidence="9 14" id="KW-0540">Nuclease</keyword>
<evidence type="ECO:0000259" key="17">
    <source>
        <dbReference type="PROSITE" id="PS51975"/>
    </source>
</evidence>
<comment type="similarity">
    <text evidence="5 14 16">Belongs to the RNase HII family.</text>
</comment>
<dbReference type="PROSITE" id="PS51975">
    <property type="entry name" value="RNASE_H_2"/>
    <property type="match status" value="1"/>
</dbReference>
<keyword evidence="13 14" id="KW-0464">Manganese</keyword>
<protein>
    <recommendedName>
        <fullName evidence="7 14">Ribonuclease HII</fullName>
        <shortName evidence="14">RNase HII</shortName>
        <ecNumber evidence="6 14">3.1.26.4</ecNumber>
    </recommendedName>
</protein>
<proteinExistence type="inferred from homology"/>
<evidence type="ECO:0000256" key="3">
    <source>
        <dbReference type="ARBA" id="ARBA00004065"/>
    </source>
</evidence>
<evidence type="ECO:0000256" key="9">
    <source>
        <dbReference type="ARBA" id="ARBA00022722"/>
    </source>
</evidence>
<evidence type="ECO:0000256" key="15">
    <source>
        <dbReference type="PROSITE-ProRule" id="PRU01319"/>
    </source>
</evidence>
<dbReference type="PANTHER" id="PTHR10954:SF18">
    <property type="entry name" value="RIBONUCLEASE HII"/>
    <property type="match status" value="1"/>
</dbReference>
<evidence type="ECO:0000256" key="8">
    <source>
        <dbReference type="ARBA" id="ARBA00022490"/>
    </source>
</evidence>